<evidence type="ECO:0000313" key="2">
    <source>
        <dbReference type="EMBL" id="SDJ73306.1"/>
    </source>
</evidence>
<accession>A0A1G8W5C1</accession>
<dbReference type="EMBL" id="FNEE01000008">
    <property type="protein sequence ID" value="SDJ73306.1"/>
    <property type="molecule type" value="Genomic_DNA"/>
</dbReference>
<dbReference type="RefSeq" id="WP_027153224.1">
    <property type="nucleotide sequence ID" value="NZ_CP183375.1"/>
</dbReference>
<keyword evidence="1" id="KW-0472">Membrane</keyword>
<protein>
    <submittedName>
        <fullName evidence="2">Uncharacterized protein</fullName>
    </submittedName>
</protein>
<dbReference type="Proteomes" id="UP000198894">
    <property type="component" value="Unassembled WGS sequence"/>
</dbReference>
<reference evidence="3" key="1">
    <citation type="submission" date="2016-10" db="EMBL/GenBank/DDBJ databases">
        <authorList>
            <person name="Varghese N."/>
            <person name="Submissions S."/>
        </authorList>
    </citation>
    <scope>NUCLEOTIDE SEQUENCE [LARGE SCALE GENOMIC DNA]</scope>
    <source>
        <strain evidence="3">CGMCC 1.11022</strain>
    </source>
</reference>
<gene>
    <name evidence="2" type="ORF">SAMN05428953_108197</name>
</gene>
<evidence type="ECO:0000313" key="3">
    <source>
        <dbReference type="Proteomes" id="UP000198894"/>
    </source>
</evidence>
<keyword evidence="1" id="KW-0812">Transmembrane</keyword>
<feature type="transmembrane region" description="Helical" evidence="1">
    <location>
        <begin position="7"/>
        <end position="26"/>
    </location>
</feature>
<keyword evidence="3" id="KW-1185">Reference proteome</keyword>
<evidence type="ECO:0000256" key="1">
    <source>
        <dbReference type="SAM" id="Phobius"/>
    </source>
</evidence>
<name>A0A1G8W5C1_9HYPH</name>
<feature type="transmembrane region" description="Helical" evidence="1">
    <location>
        <begin position="38"/>
        <end position="58"/>
    </location>
</feature>
<dbReference type="AlphaFoldDB" id="A0A1G8W5C1"/>
<keyword evidence="1" id="KW-1133">Transmembrane helix</keyword>
<organism evidence="2 3">
    <name type="scientific">Mesorhizobium muleiense</name>
    <dbReference type="NCBI Taxonomy" id="1004279"/>
    <lineage>
        <taxon>Bacteria</taxon>
        <taxon>Pseudomonadati</taxon>
        <taxon>Pseudomonadota</taxon>
        <taxon>Alphaproteobacteria</taxon>
        <taxon>Hyphomicrobiales</taxon>
        <taxon>Phyllobacteriaceae</taxon>
        <taxon>Mesorhizobium</taxon>
    </lineage>
</organism>
<sequence>MDRDTRNAAIGALWVLLLFGIAAYYLPTVMLAVGRVSTILAAIIAAVFMVAIFVVFWLRGRSQRKKDH</sequence>
<proteinExistence type="predicted"/>